<proteinExistence type="predicted"/>
<reference evidence="1" key="2">
    <citation type="submission" date="2018-04" db="EMBL/GenBank/DDBJ databases">
        <title>OnivRS2 (Oryza nivara Reference Sequence Version 2).</title>
        <authorList>
            <person name="Zhang J."/>
            <person name="Kudrna D."/>
            <person name="Lee S."/>
            <person name="Talag J."/>
            <person name="Rajasekar S."/>
            <person name="Welchert J."/>
            <person name="Hsing Y.-I."/>
            <person name="Wing R.A."/>
        </authorList>
    </citation>
    <scope>NUCLEOTIDE SEQUENCE [LARGE SCALE GENOMIC DNA]</scope>
    <source>
        <strain evidence="1">SL10</strain>
    </source>
</reference>
<protein>
    <submittedName>
        <fullName evidence="1">Uncharacterized protein</fullName>
    </submittedName>
</protein>
<sequence>MAGTRGGFELLHMVAPSMRQQPHYLQERHNEITALYLGPMQSAKSLSCQKCFFLLQNTLDN</sequence>
<dbReference type="Gramene" id="ONIVA02G34800.1">
    <property type="protein sequence ID" value="ONIVA02G34800.1"/>
    <property type="gene ID" value="ONIVA02G34800"/>
</dbReference>
<dbReference type="EnsemblPlants" id="ONIVA02G34800.1">
    <property type="protein sequence ID" value="ONIVA02G34800.1"/>
    <property type="gene ID" value="ONIVA02G34800"/>
</dbReference>
<name>A0A0E0GCU5_ORYNI</name>
<dbReference type="AlphaFoldDB" id="A0A0E0GCU5"/>
<dbReference type="HOGENOM" id="CLU_2926635_0_0_1"/>
<evidence type="ECO:0000313" key="2">
    <source>
        <dbReference type="Proteomes" id="UP000006591"/>
    </source>
</evidence>
<organism evidence="1">
    <name type="scientific">Oryza nivara</name>
    <name type="common">Indian wild rice</name>
    <name type="synonym">Oryza sativa f. spontanea</name>
    <dbReference type="NCBI Taxonomy" id="4536"/>
    <lineage>
        <taxon>Eukaryota</taxon>
        <taxon>Viridiplantae</taxon>
        <taxon>Streptophyta</taxon>
        <taxon>Embryophyta</taxon>
        <taxon>Tracheophyta</taxon>
        <taxon>Spermatophyta</taxon>
        <taxon>Magnoliopsida</taxon>
        <taxon>Liliopsida</taxon>
        <taxon>Poales</taxon>
        <taxon>Poaceae</taxon>
        <taxon>BOP clade</taxon>
        <taxon>Oryzoideae</taxon>
        <taxon>Oryzeae</taxon>
        <taxon>Oryzinae</taxon>
        <taxon>Oryza</taxon>
    </lineage>
</organism>
<dbReference type="Proteomes" id="UP000006591">
    <property type="component" value="Chromosome 2"/>
</dbReference>
<accession>A0A0E0GCU5</accession>
<evidence type="ECO:0000313" key="1">
    <source>
        <dbReference type="EnsemblPlants" id="ONIVA02G34800.1"/>
    </source>
</evidence>
<reference evidence="1" key="1">
    <citation type="submission" date="2015-04" db="UniProtKB">
        <authorList>
            <consortium name="EnsemblPlants"/>
        </authorList>
    </citation>
    <scope>IDENTIFICATION</scope>
    <source>
        <strain evidence="1">SL10</strain>
    </source>
</reference>
<keyword evidence="2" id="KW-1185">Reference proteome</keyword>